<dbReference type="PANTHER" id="PTHR30363:SF51">
    <property type="entry name" value="HTH-TYPE TRANSCRIPTIONAL REPRESSOR GLCR"/>
    <property type="match status" value="1"/>
</dbReference>
<dbReference type="Pfam" id="PF00455">
    <property type="entry name" value="DeoRC"/>
    <property type="match status" value="1"/>
</dbReference>
<proteinExistence type="predicted"/>
<name>E8M686_PHOS4</name>
<feature type="domain" description="HTH deoR-type" evidence="3">
    <location>
        <begin position="3"/>
        <end position="58"/>
    </location>
</feature>
<protein>
    <submittedName>
        <fullName evidence="4">Transcriptional repressor of aga operon</fullName>
    </submittedName>
</protein>
<dbReference type="GO" id="GO:0006508">
    <property type="term" value="P:proteolysis"/>
    <property type="evidence" value="ECO:0007669"/>
    <property type="project" value="InterPro"/>
</dbReference>
<dbReference type="InterPro" id="IPR001034">
    <property type="entry name" value="DeoR_HTH"/>
</dbReference>
<evidence type="ECO:0000313" key="5">
    <source>
        <dbReference type="Proteomes" id="UP000006228"/>
    </source>
</evidence>
<evidence type="ECO:0000256" key="1">
    <source>
        <dbReference type="ARBA" id="ARBA00023015"/>
    </source>
</evidence>
<sequence>MTQDERLIAMQDWLTQSSKITLAEICQRFDISRDSARRDLVKLTQLPGVQRIRGGAISAPVMSGPIAYSQKEISQDKIEIARTAAQLIEENDALLLDSGTTLTALANQISLPVTVVTNAVDCLGVLSLNPEVELHFLGGQFNQFHRAMLGTEALEQLKQYHFSKAFIGVCALSKLGVSTTSSEEAAMKRAMLDRAQQVICLCDSSKFDKQQMFKVCDFDCIDILVTNQRPPKAIQQQLDLNDIQLIVTQPDSER</sequence>
<dbReference type="Pfam" id="PF08220">
    <property type="entry name" value="HTH_DeoR"/>
    <property type="match status" value="1"/>
</dbReference>
<evidence type="ECO:0000259" key="3">
    <source>
        <dbReference type="PROSITE" id="PS51000"/>
    </source>
</evidence>
<dbReference type="InterPro" id="IPR036390">
    <property type="entry name" value="WH_DNA-bd_sf"/>
</dbReference>
<dbReference type="RefSeq" id="WP_008076521.1">
    <property type="nucleotide sequence ID" value="NZ_AEVT01000058.1"/>
</dbReference>
<dbReference type="GO" id="GO:0003700">
    <property type="term" value="F:DNA-binding transcription factor activity"/>
    <property type="evidence" value="ECO:0007669"/>
    <property type="project" value="InterPro"/>
</dbReference>
<dbReference type="eggNOG" id="COG1349">
    <property type="taxonomic scope" value="Bacteria"/>
</dbReference>
<evidence type="ECO:0000313" key="4">
    <source>
        <dbReference type="EMBL" id="EGA70536.1"/>
    </source>
</evidence>
<keyword evidence="2" id="KW-0804">Transcription</keyword>
<dbReference type="InterPro" id="IPR001969">
    <property type="entry name" value="Aspartic_peptidase_AS"/>
</dbReference>
<organism evidence="4 5">
    <name type="scientific">Vibrio sinaloensis DSM 21326</name>
    <dbReference type="NCBI Taxonomy" id="945550"/>
    <lineage>
        <taxon>Bacteria</taxon>
        <taxon>Pseudomonadati</taxon>
        <taxon>Pseudomonadota</taxon>
        <taxon>Gammaproteobacteria</taxon>
        <taxon>Vibrionales</taxon>
        <taxon>Vibrionaceae</taxon>
        <taxon>Vibrio</taxon>
        <taxon>Vibrio oreintalis group</taxon>
    </lineage>
</organism>
<dbReference type="InterPro" id="IPR037171">
    <property type="entry name" value="NagB/RpiA_transferase-like"/>
</dbReference>
<dbReference type="InterPro" id="IPR050313">
    <property type="entry name" value="Carb_Metab_HTH_regulators"/>
</dbReference>
<dbReference type="PROSITE" id="PS00141">
    <property type="entry name" value="ASP_PROTEASE"/>
    <property type="match status" value="1"/>
</dbReference>
<dbReference type="AlphaFoldDB" id="E8M686"/>
<dbReference type="EMBL" id="AEVT01000058">
    <property type="protein sequence ID" value="EGA70536.1"/>
    <property type="molecule type" value="Genomic_DNA"/>
</dbReference>
<accession>E8M686</accession>
<dbReference type="SMART" id="SM00420">
    <property type="entry name" value="HTH_DEOR"/>
    <property type="match status" value="1"/>
</dbReference>
<comment type="caution">
    <text evidence="4">The sequence shown here is derived from an EMBL/GenBank/DDBJ whole genome shotgun (WGS) entry which is preliminary data.</text>
</comment>
<keyword evidence="1" id="KW-0805">Transcription regulation</keyword>
<evidence type="ECO:0000256" key="2">
    <source>
        <dbReference type="ARBA" id="ARBA00023163"/>
    </source>
</evidence>
<dbReference type="GO" id="GO:0004190">
    <property type="term" value="F:aspartic-type endopeptidase activity"/>
    <property type="evidence" value="ECO:0007669"/>
    <property type="project" value="InterPro"/>
</dbReference>
<dbReference type="PANTHER" id="PTHR30363">
    <property type="entry name" value="HTH-TYPE TRANSCRIPTIONAL REGULATOR SRLR-RELATED"/>
    <property type="match status" value="1"/>
</dbReference>
<dbReference type="PROSITE" id="PS51000">
    <property type="entry name" value="HTH_DEOR_2"/>
    <property type="match status" value="1"/>
</dbReference>
<reference evidence="4 5" key="1">
    <citation type="journal article" date="2012" name="Int. J. Syst. Evol. Microbiol.">
        <title>Vibrio caribbeanicus sp. nov., isolated from the marine sponge Scleritoderma cyanea.</title>
        <authorList>
            <person name="Hoffmann M."/>
            <person name="Monday S.R."/>
            <person name="Allard M.W."/>
            <person name="Strain E.A."/>
            <person name="Whittaker P."/>
            <person name="Naum M."/>
            <person name="McCarthy P.J."/>
            <person name="Lopez J.V."/>
            <person name="Fischer M."/>
            <person name="Brown E.W."/>
        </authorList>
    </citation>
    <scope>NUCLEOTIDE SEQUENCE [LARGE SCALE GENOMIC DNA]</scope>
    <source>
        <strain evidence="5">DSMZ 21326</strain>
    </source>
</reference>
<dbReference type="SUPFAM" id="SSF100950">
    <property type="entry name" value="NagB/RpiA/CoA transferase-like"/>
    <property type="match status" value="1"/>
</dbReference>
<dbReference type="InterPro" id="IPR014036">
    <property type="entry name" value="DeoR-like_C"/>
</dbReference>
<gene>
    <name evidence="4" type="ORF">VISI1226_00685</name>
</gene>
<dbReference type="OrthoDB" id="9814815at2"/>
<dbReference type="SUPFAM" id="SSF46785">
    <property type="entry name" value="Winged helix' DNA-binding domain"/>
    <property type="match status" value="1"/>
</dbReference>
<dbReference type="Proteomes" id="UP000006228">
    <property type="component" value="Unassembled WGS sequence"/>
</dbReference>
<dbReference type="GeneID" id="95569111"/>
<dbReference type="SMART" id="SM01134">
    <property type="entry name" value="DeoRC"/>
    <property type="match status" value="1"/>
</dbReference>